<protein>
    <submittedName>
        <fullName evidence="1">Uncharacterized protein</fullName>
    </submittedName>
</protein>
<accession>A0A809RIE4</accession>
<proteinExistence type="predicted"/>
<sequence>MFAQTTYIERLPHRPYCTDSFDTGLRIRAVKTALQHLHIQPNAPLAVSWLVFDLDYELAALGWENANLPPPTICVVNPINSHAHLFYGLSTSIAMGDTARNNPIRYAAAIQAAFRARLKADTGYAGLIAKNPFHPFWRVQWVNKLYDLGELAEYVTLPKRLPTNTSAGLGRNCTLFDEM</sequence>
<keyword evidence="2" id="KW-1185">Reference proteome</keyword>
<organism evidence="1 2">
    <name type="scientific">Sulfuriferula nivalis</name>
    <dbReference type="NCBI Taxonomy" id="2675298"/>
    <lineage>
        <taxon>Bacteria</taxon>
        <taxon>Pseudomonadati</taxon>
        <taxon>Pseudomonadota</taxon>
        <taxon>Betaproteobacteria</taxon>
        <taxon>Nitrosomonadales</taxon>
        <taxon>Sulfuricellaceae</taxon>
        <taxon>Sulfuriferula</taxon>
    </lineage>
</organism>
<dbReference type="Pfam" id="PF03090">
    <property type="entry name" value="Replicase"/>
    <property type="match status" value="1"/>
</dbReference>
<dbReference type="RefSeq" id="WP_162084514.1">
    <property type="nucleotide sequence ID" value="NZ_AP021881.1"/>
</dbReference>
<evidence type="ECO:0000313" key="1">
    <source>
        <dbReference type="EMBL" id="BBP00614.1"/>
    </source>
</evidence>
<dbReference type="InterPro" id="IPR004322">
    <property type="entry name" value="Plasmid_replicase_bac"/>
</dbReference>
<evidence type="ECO:0000313" key="2">
    <source>
        <dbReference type="Proteomes" id="UP000463939"/>
    </source>
</evidence>
<dbReference type="AlphaFoldDB" id="A0A809RIE4"/>
<dbReference type="Proteomes" id="UP000463939">
    <property type="component" value="Chromosome"/>
</dbReference>
<name>A0A809RIE4_9PROT</name>
<dbReference type="KEGG" id="sniv:SFSGTM_13220"/>
<gene>
    <name evidence="1" type="ORF">SFSGTM_13220</name>
</gene>
<reference evidence="2" key="1">
    <citation type="submission" date="2019-11" db="EMBL/GenBank/DDBJ databases">
        <title>Isolation and characterization of a novel species in the genus Sulfuriferula.</title>
        <authorList>
            <person name="Mochizuki J."/>
            <person name="Kojima H."/>
            <person name="Fukui M."/>
        </authorList>
    </citation>
    <scope>NUCLEOTIDE SEQUENCE [LARGE SCALE GENOMIC DNA]</scope>
    <source>
        <strain evidence="2">SGTM</strain>
    </source>
</reference>
<dbReference type="EMBL" id="AP021881">
    <property type="protein sequence ID" value="BBP00614.1"/>
    <property type="molecule type" value="Genomic_DNA"/>
</dbReference>